<feature type="region of interest" description="Disordered" evidence="1">
    <location>
        <begin position="44"/>
        <end position="84"/>
    </location>
</feature>
<evidence type="ECO:0000313" key="2">
    <source>
        <dbReference type="EMBL" id="ENN86785.1"/>
    </source>
</evidence>
<evidence type="ECO:0000313" key="3">
    <source>
        <dbReference type="Proteomes" id="UP000012429"/>
    </source>
</evidence>
<protein>
    <submittedName>
        <fullName evidence="2">Uncharacterized protein</fullName>
    </submittedName>
</protein>
<evidence type="ECO:0000256" key="1">
    <source>
        <dbReference type="SAM" id="MobiDB-lite"/>
    </source>
</evidence>
<accession>N6UYN7</accession>
<dbReference type="STRING" id="363754.RHSP_82911"/>
<reference evidence="2 3" key="1">
    <citation type="journal article" date="2012" name="BMC Genomics">
        <title>Genomic basis of broad host range and environmental adaptability of Rhizobium tropici CIAT 899 and Rhizobium sp. PRF 81 which are used in inoculants for common bean (Phaseolus vulgaris L.).</title>
        <authorList>
            <person name="Ormeno-Orrillo E."/>
            <person name="Menna P."/>
            <person name="Almeida L.G."/>
            <person name="Ollero F.J."/>
            <person name="Nicolas M.F."/>
            <person name="Pains Rodrigues E."/>
            <person name="Shigueyoshi Nakatani A."/>
            <person name="Silva Batista J.S."/>
            <person name="Oliveira Chueire L.M."/>
            <person name="Souza R.C."/>
            <person name="Ribeiro Vasconcelos A.T."/>
            <person name="Megias M."/>
            <person name="Hungria M."/>
            <person name="Martinez-Romero E."/>
        </authorList>
    </citation>
    <scope>NUCLEOTIDE SEQUENCE [LARGE SCALE GENOMIC DNA]</scope>
    <source>
        <strain evidence="2 3">PRF 81</strain>
    </source>
</reference>
<dbReference type="EMBL" id="AQHN01000062">
    <property type="protein sequence ID" value="ENN86785.1"/>
    <property type="molecule type" value="Genomic_DNA"/>
</dbReference>
<sequence length="101" mass="11482">MMTIGLFPLSDRQPVFSPVADNKAEVDTARTAAAFWNCRLKVRRDDQGGNPWKGRSRSAESSDADAAPHKFRKNQNSSHMPHVEEKELCLKTVSKFLKWHD</sequence>
<dbReference type="PATRIC" id="fig|363754.4.peg.3443"/>
<gene>
    <name evidence="2" type="ORF">RHSP_82911</name>
</gene>
<name>N6UYN7_9HYPH</name>
<proteinExistence type="predicted"/>
<keyword evidence="3" id="KW-1185">Reference proteome</keyword>
<dbReference type="AlphaFoldDB" id="N6UYN7"/>
<dbReference type="Proteomes" id="UP000012429">
    <property type="component" value="Unassembled WGS sequence"/>
</dbReference>
<organism evidence="2 3">
    <name type="scientific">Rhizobium freirei PRF 81</name>
    <dbReference type="NCBI Taxonomy" id="363754"/>
    <lineage>
        <taxon>Bacteria</taxon>
        <taxon>Pseudomonadati</taxon>
        <taxon>Pseudomonadota</taxon>
        <taxon>Alphaproteobacteria</taxon>
        <taxon>Hyphomicrobiales</taxon>
        <taxon>Rhizobiaceae</taxon>
        <taxon>Rhizobium/Agrobacterium group</taxon>
        <taxon>Rhizobium</taxon>
    </lineage>
</organism>
<comment type="caution">
    <text evidence="2">The sequence shown here is derived from an EMBL/GenBank/DDBJ whole genome shotgun (WGS) entry which is preliminary data.</text>
</comment>